<keyword evidence="2" id="KW-1185">Reference proteome</keyword>
<reference evidence="1" key="1">
    <citation type="submission" date="2022-04" db="EMBL/GenBank/DDBJ databases">
        <title>Genome of the entomopathogenic fungus Entomophthora muscae.</title>
        <authorList>
            <person name="Elya C."/>
            <person name="Lovett B.R."/>
            <person name="Lee E."/>
            <person name="Macias A.M."/>
            <person name="Hajek A.E."/>
            <person name="De Bivort B.L."/>
            <person name="Kasson M.T."/>
            <person name="De Fine Licht H.H."/>
            <person name="Stajich J.E."/>
        </authorList>
    </citation>
    <scope>NUCLEOTIDE SEQUENCE</scope>
    <source>
        <strain evidence="1">Berkeley</strain>
    </source>
</reference>
<dbReference type="EMBL" id="QTSX02000215">
    <property type="protein sequence ID" value="KAJ9087679.1"/>
    <property type="molecule type" value="Genomic_DNA"/>
</dbReference>
<comment type="caution">
    <text evidence="1">The sequence shown here is derived from an EMBL/GenBank/DDBJ whole genome shotgun (WGS) entry which is preliminary data.</text>
</comment>
<evidence type="ECO:0000313" key="2">
    <source>
        <dbReference type="Proteomes" id="UP001165960"/>
    </source>
</evidence>
<organism evidence="1 2">
    <name type="scientific">Entomophthora muscae</name>
    <dbReference type="NCBI Taxonomy" id="34485"/>
    <lineage>
        <taxon>Eukaryota</taxon>
        <taxon>Fungi</taxon>
        <taxon>Fungi incertae sedis</taxon>
        <taxon>Zoopagomycota</taxon>
        <taxon>Entomophthoromycotina</taxon>
        <taxon>Entomophthoromycetes</taxon>
        <taxon>Entomophthorales</taxon>
        <taxon>Entomophthoraceae</taxon>
        <taxon>Entomophthora</taxon>
    </lineage>
</organism>
<dbReference type="Proteomes" id="UP001165960">
    <property type="component" value="Unassembled WGS sequence"/>
</dbReference>
<sequence>MKPYFLGSQRVRPPSCQSGKPFLSKLIQQGKGCTIKYAWNRTTPRSLYQAVFSALPVNRR</sequence>
<name>A0ACC2UL96_9FUNG</name>
<proteinExistence type="predicted"/>
<evidence type="ECO:0000313" key="1">
    <source>
        <dbReference type="EMBL" id="KAJ9087679.1"/>
    </source>
</evidence>
<gene>
    <name evidence="1" type="ORF">DSO57_1030776</name>
</gene>
<protein>
    <submittedName>
        <fullName evidence="1">Uncharacterized protein</fullName>
    </submittedName>
</protein>
<accession>A0ACC2UL96</accession>